<dbReference type="InterPro" id="IPR050638">
    <property type="entry name" value="AA-Vitamin_Transporters"/>
</dbReference>
<dbReference type="GO" id="GO:0005886">
    <property type="term" value="C:plasma membrane"/>
    <property type="evidence" value="ECO:0007669"/>
    <property type="project" value="UniProtKB-SubCell"/>
</dbReference>
<feature type="transmembrane region" description="Helical" evidence="6">
    <location>
        <begin position="211"/>
        <end position="235"/>
    </location>
</feature>
<accession>A0A398DN46</accession>
<dbReference type="AlphaFoldDB" id="A0A398DN46"/>
<feature type="transmembrane region" description="Helical" evidence="6">
    <location>
        <begin position="37"/>
        <end position="56"/>
    </location>
</feature>
<feature type="transmembrane region" description="Helical" evidence="6">
    <location>
        <begin position="272"/>
        <end position="289"/>
    </location>
</feature>
<proteinExistence type="predicted"/>
<feature type="transmembrane region" description="Helical" evidence="6">
    <location>
        <begin position="124"/>
        <end position="142"/>
    </location>
</feature>
<evidence type="ECO:0000313" key="10">
    <source>
        <dbReference type="Proteomes" id="UP000265724"/>
    </source>
</evidence>
<feature type="transmembrane region" description="Helical" evidence="6">
    <location>
        <begin position="186"/>
        <end position="205"/>
    </location>
</feature>
<organism evidence="9 11">
    <name type="scientific">Candidatus Cryosericum hinesii</name>
    <dbReference type="NCBI Taxonomy" id="2290915"/>
    <lineage>
        <taxon>Bacteria</taxon>
        <taxon>Pseudomonadati</taxon>
        <taxon>Caldisericota/Cryosericota group</taxon>
        <taxon>Candidatus Cryosericota</taxon>
        <taxon>Candidatus Cryosericia</taxon>
        <taxon>Candidatus Cryosericales</taxon>
        <taxon>Candidatus Cryosericaceae</taxon>
        <taxon>Candidatus Cryosericum</taxon>
    </lineage>
</organism>
<dbReference type="PANTHER" id="PTHR32322">
    <property type="entry name" value="INNER MEMBRANE TRANSPORTER"/>
    <property type="match status" value="1"/>
</dbReference>
<evidence type="ECO:0000256" key="2">
    <source>
        <dbReference type="ARBA" id="ARBA00022475"/>
    </source>
</evidence>
<dbReference type="Proteomes" id="UP000266042">
    <property type="component" value="Unassembled WGS sequence"/>
</dbReference>
<keyword evidence="2" id="KW-1003">Cell membrane</keyword>
<dbReference type="InterPro" id="IPR037185">
    <property type="entry name" value="EmrE-like"/>
</dbReference>
<dbReference type="EMBL" id="QXIW01000029">
    <property type="protein sequence ID" value="RIE12654.1"/>
    <property type="molecule type" value="Genomic_DNA"/>
</dbReference>
<dbReference type="SUPFAM" id="SSF103481">
    <property type="entry name" value="Multidrug resistance efflux transporter EmrE"/>
    <property type="match status" value="2"/>
</dbReference>
<keyword evidence="10" id="KW-1185">Reference proteome</keyword>
<feature type="transmembrane region" description="Helical" evidence="6">
    <location>
        <begin position="7"/>
        <end position="25"/>
    </location>
</feature>
<feature type="transmembrane region" description="Helical" evidence="6">
    <location>
        <begin position="247"/>
        <end position="266"/>
    </location>
</feature>
<evidence type="ECO:0000256" key="4">
    <source>
        <dbReference type="ARBA" id="ARBA00022989"/>
    </source>
</evidence>
<evidence type="ECO:0000313" key="11">
    <source>
        <dbReference type="Proteomes" id="UP000266042"/>
    </source>
</evidence>
<keyword evidence="3 6" id="KW-0812">Transmembrane</keyword>
<evidence type="ECO:0000256" key="5">
    <source>
        <dbReference type="ARBA" id="ARBA00023136"/>
    </source>
</evidence>
<feature type="domain" description="EamA" evidence="7">
    <location>
        <begin position="155"/>
        <end position="289"/>
    </location>
</feature>
<dbReference type="Pfam" id="PF00892">
    <property type="entry name" value="EamA"/>
    <property type="match status" value="2"/>
</dbReference>
<keyword evidence="4 6" id="KW-1133">Transmembrane helix</keyword>
<feature type="transmembrane region" description="Helical" evidence="6">
    <location>
        <begin position="154"/>
        <end position="174"/>
    </location>
</feature>
<dbReference type="Proteomes" id="UP000265724">
    <property type="component" value="Unassembled WGS sequence"/>
</dbReference>
<evidence type="ECO:0000256" key="6">
    <source>
        <dbReference type="SAM" id="Phobius"/>
    </source>
</evidence>
<evidence type="ECO:0000313" key="9">
    <source>
        <dbReference type="EMBL" id="RIE12654.1"/>
    </source>
</evidence>
<feature type="transmembrane region" description="Helical" evidence="6">
    <location>
        <begin position="68"/>
        <end position="85"/>
    </location>
</feature>
<evidence type="ECO:0000256" key="3">
    <source>
        <dbReference type="ARBA" id="ARBA00022692"/>
    </source>
</evidence>
<evidence type="ECO:0000313" key="8">
    <source>
        <dbReference type="EMBL" id="RIE12458.1"/>
    </source>
</evidence>
<sequence length="299" mass="32257">MRTSRTANIASVVASAFVWGTSFTVSKLALRSIPPLSLAWIRFVLASAILLVWLLFRHEDLRLDRRAFGTMILGGVLGYTLNHIFENVGLTLSTASEISLMMGVFPVLSLLVEALVYHRRFSHTTLAGIALSVVGVVLIVNPRSLGGTLEGKRLLGDGLIILSGICWAFYSILVKNLSKNSSASRTAMFQMLFGSIVLLPLVGVFERPVFPIPAAAVWAVIYLAVFCSVGGYSLYNYGVARMTSTQAVNILNLIPVFGVLTSWVVLHETVTVMQLTGGAVVLLGVLLSLRDFSPLASPS</sequence>
<evidence type="ECO:0000259" key="7">
    <source>
        <dbReference type="Pfam" id="PF00892"/>
    </source>
</evidence>
<dbReference type="RefSeq" id="WP_119088025.1">
    <property type="nucleotide sequence ID" value="NZ_QXIV01000047.1"/>
</dbReference>
<name>A0A398DN46_9BACT</name>
<evidence type="ECO:0000256" key="1">
    <source>
        <dbReference type="ARBA" id="ARBA00004651"/>
    </source>
</evidence>
<comment type="caution">
    <text evidence="9">The sequence shown here is derived from an EMBL/GenBank/DDBJ whole genome shotgun (WGS) entry which is preliminary data.</text>
</comment>
<keyword evidence="5 6" id="KW-0472">Membrane</keyword>
<dbReference type="InterPro" id="IPR000620">
    <property type="entry name" value="EamA_dom"/>
</dbReference>
<protein>
    <submittedName>
        <fullName evidence="9">EamA family transporter</fullName>
    </submittedName>
</protein>
<feature type="transmembrane region" description="Helical" evidence="6">
    <location>
        <begin position="97"/>
        <end position="117"/>
    </location>
</feature>
<gene>
    <name evidence="8" type="ORF">SMC2_07605</name>
    <name evidence="9" type="ORF">SMC3_06145</name>
</gene>
<reference evidence="10 11" key="1">
    <citation type="submission" date="2018-09" db="EMBL/GenBank/DDBJ databases">
        <title>Discovery and Ecogenomic Context for Candidatus Cryosericales, a Global Caldiserica Order Active in Thawing Permafrost.</title>
        <authorList>
            <person name="Martinez M.A."/>
            <person name="Woodcroft B.J."/>
            <person name="Ignacio Espinoza J.C."/>
            <person name="Zayed A."/>
            <person name="Singleton C.M."/>
            <person name="Boyd J."/>
            <person name="Li Y.-F."/>
            <person name="Purvine S."/>
            <person name="Maughan H."/>
            <person name="Hodgkins S.B."/>
            <person name="Anderson D."/>
            <person name="Sederholm M."/>
            <person name="Temperton B."/>
            <person name="Saleska S.R."/>
            <person name="Tyson G.W."/>
            <person name="Rich V.I."/>
        </authorList>
    </citation>
    <scope>NUCLEOTIDE SEQUENCE [LARGE SCALE GENOMIC DNA]</scope>
    <source>
        <strain evidence="8 10">SMC2</strain>
        <strain evidence="9 11">SMC3</strain>
    </source>
</reference>
<dbReference type="PANTHER" id="PTHR32322:SF18">
    <property type="entry name" value="S-ADENOSYLMETHIONINE_S-ADENOSYLHOMOCYSTEINE TRANSPORTER"/>
    <property type="match status" value="1"/>
</dbReference>
<comment type="subcellular location">
    <subcellularLocation>
        <location evidence="1">Cell membrane</location>
        <topology evidence="1">Multi-pass membrane protein</topology>
    </subcellularLocation>
</comment>
<feature type="domain" description="EamA" evidence="7">
    <location>
        <begin position="11"/>
        <end position="140"/>
    </location>
</feature>
<dbReference type="EMBL" id="QXIX01000055">
    <property type="protein sequence ID" value="RIE12458.1"/>
    <property type="molecule type" value="Genomic_DNA"/>
</dbReference>